<dbReference type="AlphaFoldDB" id="A0A2X3UG44"/>
<reference evidence="1 2" key="1">
    <citation type="submission" date="2018-06" db="EMBL/GenBank/DDBJ databases">
        <authorList>
            <consortium name="Pathogen Informatics"/>
            <person name="Doyle S."/>
        </authorList>
    </citation>
    <scope>NUCLEOTIDE SEQUENCE [LARGE SCALE GENOMIC DNA]</scope>
    <source>
        <strain evidence="1 2">NCTC12958</strain>
    </source>
</reference>
<name>A0A2X3UG44_STRTR</name>
<evidence type="ECO:0000313" key="1">
    <source>
        <dbReference type="EMBL" id="SQF25328.1"/>
    </source>
</evidence>
<sequence>MSQTIDVKRYEELARQKQGEHRKFLAQLKKKAPKNLDKIVQQVHNEVFQEIDCTQCANCCKMLGPDKVGSEHF</sequence>
<dbReference type="EMBL" id="LS483339">
    <property type="protein sequence ID" value="SQF25328.1"/>
    <property type="molecule type" value="Genomic_DNA"/>
</dbReference>
<protein>
    <submittedName>
        <fullName evidence="1">Fe-S-cluster oxidoreductase</fullName>
    </submittedName>
</protein>
<proteinExistence type="predicted"/>
<evidence type="ECO:0000313" key="2">
    <source>
        <dbReference type="Proteomes" id="UP000249634"/>
    </source>
</evidence>
<accession>A0A2X3UG44</accession>
<dbReference type="Proteomes" id="UP000249634">
    <property type="component" value="Chromosome 1"/>
</dbReference>
<gene>
    <name evidence="1" type="ORF">NCTC12958_01529</name>
</gene>
<organism evidence="1 2">
    <name type="scientific">Streptococcus thermophilus</name>
    <dbReference type="NCBI Taxonomy" id="1308"/>
    <lineage>
        <taxon>Bacteria</taxon>
        <taxon>Bacillati</taxon>
        <taxon>Bacillota</taxon>
        <taxon>Bacilli</taxon>
        <taxon>Lactobacillales</taxon>
        <taxon>Streptococcaceae</taxon>
        <taxon>Streptococcus</taxon>
    </lineage>
</organism>